<protein>
    <submittedName>
        <fullName evidence="1">Uncharacterized protein</fullName>
    </submittedName>
</protein>
<evidence type="ECO:0000313" key="2">
    <source>
        <dbReference type="Proteomes" id="UP000478052"/>
    </source>
</evidence>
<reference evidence="1 2" key="1">
    <citation type="submission" date="2019-08" db="EMBL/GenBank/DDBJ databases">
        <title>Whole genome of Aphis craccivora.</title>
        <authorList>
            <person name="Voronova N.V."/>
            <person name="Shulinski R.S."/>
            <person name="Bandarenka Y.V."/>
            <person name="Zhorov D.G."/>
            <person name="Warner D."/>
        </authorList>
    </citation>
    <scope>NUCLEOTIDE SEQUENCE [LARGE SCALE GENOMIC DNA]</scope>
    <source>
        <strain evidence="1">180601</strain>
        <tissue evidence="1">Whole Body</tissue>
    </source>
</reference>
<accession>A0A6G0VU23</accession>
<sequence length="182" mass="21525">MRLFPTNLSFSDVGSRPEYLPNIIIAELSIRCFNSRFVFFRYQYLLMWIEVALELNHTTYFQFLSFQWQLYVNVLFHPPNSGRHNRTGSLMLHTTVCSNIEIWSANYYSTKQQNINPSRLCNGSRLVKKLMNNIIEVTIILNGWFKGRDVLLPRIAMILTDAYAFRLLNYMTRIFIFSMTIN</sequence>
<gene>
    <name evidence="1" type="ORF">FWK35_00034773</name>
</gene>
<dbReference type="Proteomes" id="UP000478052">
    <property type="component" value="Unassembled WGS sequence"/>
</dbReference>
<name>A0A6G0VU23_APHCR</name>
<dbReference type="OrthoDB" id="10516655at2759"/>
<evidence type="ECO:0000313" key="1">
    <source>
        <dbReference type="EMBL" id="KAF0706633.1"/>
    </source>
</evidence>
<dbReference type="AlphaFoldDB" id="A0A6G0VU23"/>
<dbReference type="EMBL" id="VUJU01012846">
    <property type="protein sequence ID" value="KAF0706633.1"/>
    <property type="molecule type" value="Genomic_DNA"/>
</dbReference>
<feature type="non-terminal residue" evidence="1">
    <location>
        <position position="182"/>
    </location>
</feature>
<keyword evidence="2" id="KW-1185">Reference proteome</keyword>
<comment type="caution">
    <text evidence="1">The sequence shown here is derived from an EMBL/GenBank/DDBJ whole genome shotgun (WGS) entry which is preliminary data.</text>
</comment>
<proteinExistence type="predicted"/>
<organism evidence="1 2">
    <name type="scientific">Aphis craccivora</name>
    <name type="common">Cowpea aphid</name>
    <dbReference type="NCBI Taxonomy" id="307492"/>
    <lineage>
        <taxon>Eukaryota</taxon>
        <taxon>Metazoa</taxon>
        <taxon>Ecdysozoa</taxon>
        <taxon>Arthropoda</taxon>
        <taxon>Hexapoda</taxon>
        <taxon>Insecta</taxon>
        <taxon>Pterygota</taxon>
        <taxon>Neoptera</taxon>
        <taxon>Paraneoptera</taxon>
        <taxon>Hemiptera</taxon>
        <taxon>Sternorrhyncha</taxon>
        <taxon>Aphidomorpha</taxon>
        <taxon>Aphidoidea</taxon>
        <taxon>Aphididae</taxon>
        <taxon>Aphidini</taxon>
        <taxon>Aphis</taxon>
        <taxon>Aphis</taxon>
    </lineage>
</organism>